<accession>A0A7K4MJD4</accession>
<proteinExistence type="predicted"/>
<dbReference type="EMBL" id="JACATC010000015">
    <property type="protein sequence ID" value="NWJ84629.1"/>
    <property type="molecule type" value="Genomic_DNA"/>
</dbReference>
<gene>
    <name evidence="2" type="ORF">HX848_07930</name>
    <name evidence="3" type="ORF">HX850_02830</name>
    <name evidence="6" type="ORF">HX852_07390</name>
    <name evidence="5" type="ORF">HX854_07915</name>
    <name evidence="4" type="ORF">HX858_08130</name>
    <name evidence="1" type="ORF">HX860_04560</name>
</gene>
<protein>
    <recommendedName>
        <fullName evidence="13">Molecular chaperone DnaJ</fullName>
    </recommendedName>
</protein>
<evidence type="ECO:0000313" key="9">
    <source>
        <dbReference type="Proteomes" id="UP000563820"/>
    </source>
</evidence>
<dbReference type="Proteomes" id="UP000568446">
    <property type="component" value="Unassembled WGS sequence"/>
</dbReference>
<organism evidence="2 9">
    <name type="scientific">Marine Group I thaumarchaeote</name>
    <dbReference type="NCBI Taxonomy" id="2511932"/>
    <lineage>
        <taxon>Archaea</taxon>
        <taxon>Nitrososphaerota</taxon>
        <taxon>Marine Group I</taxon>
    </lineage>
</organism>
<sequence>MTCLRCDGTGKLRNEFGMIEKCTSCQGADMTLDKASPEPDTEEEGY</sequence>
<evidence type="ECO:0000313" key="8">
    <source>
        <dbReference type="Proteomes" id="UP000549797"/>
    </source>
</evidence>
<comment type="caution">
    <text evidence="2">The sequence shown here is derived from an EMBL/GenBank/DDBJ whole genome shotgun (WGS) entry which is preliminary data.</text>
</comment>
<name>A0A7K4MJD4_9ARCH</name>
<evidence type="ECO:0000313" key="4">
    <source>
        <dbReference type="EMBL" id="NWJ57699.1"/>
    </source>
</evidence>
<dbReference type="Proteomes" id="UP000563820">
    <property type="component" value="Unassembled WGS sequence"/>
</dbReference>
<evidence type="ECO:0000313" key="10">
    <source>
        <dbReference type="Proteomes" id="UP000568446"/>
    </source>
</evidence>
<dbReference type="Proteomes" id="UP000520052">
    <property type="component" value="Unassembled WGS sequence"/>
</dbReference>
<reference evidence="7 8" key="1">
    <citation type="journal article" date="2019" name="Environ. Microbiol.">
        <title>Genomics insights into ecotype formation of ammonia-oxidizing archaea in the deep ocean.</title>
        <authorList>
            <person name="Wang Y."/>
            <person name="Huang J.M."/>
            <person name="Cui G.J."/>
            <person name="Nunoura T."/>
            <person name="Takaki Y."/>
            <person name="Li W.L."/>
            <person name="Li J."/>
            <person name="Gao Z.M."/>
            <person name="Takai K."/>
            <person name="Zhang A.Q."/>
            <person name="Stepanauskas R."/>
        </authorList>
    </citation>
    <scope>NUCLEOTIDE SEQUENCE [LARGE SCALE GENOMIC DNA]</scope>
    <source>
        <strain evidence="3 10">C4</strain>
        <strain evidence="6 8">D1a</strain>
        <strain evidence="1 12">L14</strain>
        <strain evidence="4 11">L15a</strain>
        <strain evidence="2 9">T1L11</strain>
        <strain evidence="5 7">T3L1</strain>
    </source>
</reference>
<evidence type="ECO:0000313" key="2">
    <source>
        <dbReference type="EMBL" id="NWJ29288.1"/>
    </source>
</evidence>
<dbReference type="EMBL" id="JACATK010000009">
    <property type="protein sequence ID" value="NWJ29834.1"/>
    <property type="molecule type" value="Genomic_DNA"/>
</dbReference>
<evidence type="ECO:0008006" key="13">
    <source>
        <dbReference type="Google" id="ProtNLM"/>
    </source>
</evidence>
<dbReference type="EMBL" id="JACATE010000019">
    <property type="protein sequence ID" value="NWJ29288.1"/>
    <property type="molecule type" value="Genomic_DNA"/>
</dbReference>
<evidence type="ECO:0000313" key="1">
    <source>
        <dbReference type="EMBL" id="NWJ20326.1"/>
    </source>
</evidence>
<evidence type="ECO:0000313" key="3">
    <source>
        <dbReference type="EMBL" id="NWJ29834.1"/>
    </source>
</evidence>
<dbReference type="EMBL" id="JACATI010000004">
    <property type="protein sequence ID" value="NWJ20326.1"/>
    <property type="molecule type" value="Genomic_DNA"/>
</dbReference>
<evidence type="ECO:0000313" key="11">
    <source>
        <dbReference type="Proteomes" id="UP000575480"/>
    </source>
</evidence>
<evidence type="ECO:0000313" key="12">
    <source>
        <dbReference type="Proteomes" id="UP000587702"/>
    </source>
</evidence>
<dbReference type="Proteomes" id="UP000549797">
    <property type="component" value="Unassembled WGS sequence"/>
</dbReference>
<dbReference type="EMBL" id="JACATJ010000014">
    <property type="protein sequence ID" value="NWK09579.1"/>
    <property type="molecule type" value="Genomic_DNA"/>
</dbReference>
<reference evidence="2" key="2">
    <citation type="submission" date="2020-06" db="EMBL/GenBank/DDBJ databases">
        <authorList>
            <person name="Wang Y."/>
        </authorList>
    </citation>
    <scope>NUCLEOTIDE SEQUENCE</scope>
    <source>
        <strain evidence="3">C4</strain>
        <strain evidence="6">D1a</strain>
        <strain evidence="1">L14</strain>
        <strain evidence="4">L15a</strain>
        <strain evidence="2">T1L11</strain>
        <strain evidence="5">T3L1</strain>
    </source>
</reference>
<dbReference type="EMBL" id="JACATH010000011">
    <property type="protein sequence ID" value="NWJ57699.1"/>
    <property type="molecule type" value="Genomic_DNA"/>
</dbReference>
<evidence type="ECO:0000313" key="6">
    <source>
        <dbReference type="EMBL" id="NWK09579.1"/>
    </source>
</evidence>
<evidence type="ECO:0000313" key="7">
    <source>
        <dbReference type="Proteomes" id="UP000520052"/>
    </source>
</evidence>
<dbReference type="Proteomes" id="UP000575480">
    <property type="component" value="Unassembled WGS sequence"/>
</dbReference>
<dbReference type="Proteomes" id="UP000587702">
    <property type="component" value="Unassembled WGS sequence"/>
</dbReference>
<evidence type="ECO:0000313" key="5">
    <source>
        <dbReference type="EMBL" id="NWJ84629.1"/>
    </source>
</evidence>
<dbReference type="AlphaFoldDB" id="A0A7K4MJD4"/>